<protein>
    <recommendedName>
        <fullName evidence="8">Glycosyltransferase family 92 protein</fullName>
        <ecNumber evidence="8">2.4.1.-</ecNumber>
    </recommendedName>
</protein>
<dbReference type="EC" id="2.4.1.-" evidence="8"/>
<dbReference type="GO" id="GO:0016020">
    <property type="term" value="C:membrane"/>
    <property type="evidence" value="ECO:0007669"/>
    <property type="project" value="UniProtKB-SubCell"/>
</dbReference>
<dbReference type="PANTHER" id="PTHR21461">
    <property type="entry name" value="GLYCOSYLTRANSFERASE FAMILY 92 PROTEIN"/>
    <property type="match status" value="1"/>
</dbReference>
<evidence type="ECO:0000256" key="2">
    <source>
        <dbReference type="ARBA" id="ARBA00007647"/>
    </source>
</evidence>
<keyword evidence="5" id="KW-0812">Transmembrane</keyword>
<dbReference type="GO" id="GO:0005737">
    <property type="term" value="C:cytoplasm"/>
    <property type="evidence" value="ECO:0007669"/>
    <property type="project" value="TreeGrafter"/>
</dbReference>
<dbReference type="PANTHER" id="PTHR21461:SF87">
    <property type="entry name" value="GH12965P"/>
    <property type="match status" value="1"/>
</dbReference>
<sequence length="441" mass="50494">MVFFRMRKYHQLLLIIVSIVSLFTVLVYRREYLKLRYILEVINFFGSPQAGLGDCIVLNETLIDSKKEKHLFSDPSTSWIKIDQHYVYSAFWETEGDKAHIRAIAVGPSSAFTDFDCHIWYDQGDTLSSVNGKFGYSVTYTPKNKTHHKIKIYQLYCEPVIVATTGSPYGMVFIYKKDNQRLKTFIPVYSKRSLEEYDLKMSAICVKPDVSGISKSSIIEFLSYHKAIGVSEFIVYDNGLQYAIIMTLQSLGGVKGVSRISKLQWNFPYNDIELENTVLEVDCIARTSGKVGTVAVLDWDQYIVPRHHHSLNEMLAEHAFSSKIYSQFELQSTICCTDLKDDKRAEKSWATALRKTQCMPLGDMKSLVVQYPRVGYEPTKQKLPPSVGAIHTYRPCTNLRTITKYDPIMARYLGDFMTSTLLRLWQSGALLSRRQSIMALL</sequence>
<evidence type="ECO:0000256" key="5">
    <source>
        <dbReference type="ARBA" id="ARBA00022692"/>
    </source>
</evidence>
<evidence type="ECO:0000256" key="3">
    <source>
        <dbReference type="ARBA" id="ARBA00022676"/>
    </source>
</evidence>
<dbReference type="EMBL" id="GEDC01025086">
    <property type="protein sequence ID" value="JAS12212.1"/>
    <property type="molecule type" value="Transcribed_RNA"/>
</dbReference>
<keyword evidence="4 8" id="KW-0808">Transferase</keyword>
<keyword evidence="7" id="KW-0472">Membrane</keyword>
<comment type="similarity">
    <text evidence="2 8">Belongs to the glycosyltransferase 92 family.</text>
</comment>
<evidence type="ECO:0000313" key="9">
    <source>
        <dbReference type="EMBL" id="JAS12212.1"/>
    </source>
</evidence>
<keyword evidence="6" id="KW-1133">Transmembrane helix</keyword>
<dbReference type="InterPro" id="IPR008166">
    <property type="entry name" value="Glyco_transf_92"/>
</dbReference>
<evidence type="ECO:0000256" key="6">
    <source>
        <dbReference type="ARBA" id="ARBA00022989"/>
    </source>
</evidence>
<dbReference type="GO" id="GO:0016757">
    <property type="term" value="F:glycosyltransferase activity"/>
    <property type="evidence" value="ECO:0007669"/>
    <property type="project" value="UniProtKB-UniRule"/>
</dbReference>
<dbReference type="AlphaFoldDB" id="A0A1B6CFK3"/>
<evidence type="ECO:0000256" key="8">
    <source>
        <dbReference type="RuleBase" id="RU366017"/>
    </source>
</evidence>
<gene>
    <name evidence="9" type="ORF">g.12345</name>
</gene>
<evidence type="ECO:0000256" key="7">
    <source>
        <dbReference type="ARBA" id="ARBA00023136"/>
    </source>
</evidence>
<evidence type="ECO:0000256" key="1">
    <source>
        <dbReference type="ARBA" id="ARBA00004167"/>
    </source>
</evidence>
<comment type="subcellular location">
    <subcellularLocation>
        <location evidence="1">Membrane</location>
        <topology evidence="1">Single-pass membrane protein</topology>
    </subcellularLocation>
</comment>
<organism evidence="9">
    <name type="scientific">Clastoptera arizonana</name>
    <name type="common">Arizona spittle bug</name>
    <dbReference type="NCBI Taxonomy" id="38151"/>
    <lineage>
        <taxon>Eukaryota</taxon>
        <taxon>Metazoa</taxon>
        <taxon>Ecdysozoa</taxon>
        <taxon>Arthropoda</taxon>
        <taxon>Hexapoda</taxon>
        <taxon>Insecta</taxon>
        <taxon>Pterygota</taxon>
        <taxon>Neoptera</taxon>
        <taxon>Paraneoptera</taxon>
        <taxon>Hemiptera</taxon>
        <taxon>Auchenorrhyncha</taxon>
        <taxon>Cercopoidea</taxon>
        <taxon>Clastopteridae</taxon>
        <taxon>Clastoptera</taxon>
    </lineage>
</organism>
<accession>A0A1B6CFK3</accession>
<proteinExistence type="inferred from homology"/>
<name>A0A1B6CFK3_9HEMI</name>
<dbReference type="Pfam" id="PF01697">
    <property type="entry name" value="Glyco_transf_92"/>
    <property type="match status" value="1"/>
</dbReference>
<keyword evidence="3 8" id="KW-0328">Glycosyltransferase</keyword>
<evidence type="ECO:0000256" key="4">
    <source>
        <dbReference type="ARBA" id="ARBA00022679"/>
    </source>
</evidence>
<reference evidence="9" key="1">
    <citation type="submission" date="2015-12" db="EMBL/GenBank/DDBJ databases">
        <title>De novo transcriptome assembly of four potential Pierce s Disease insect vectors from Arizona vineyards.</title>
        <authorList>
            <person name="Tassone E.E."/>
        </authorList>
    </citation>
    <scope>NUCLEOTIDE SEQUENCE</scope>
</reference>